<dbReference type="AlphaFoldDB" id="A0A4C1WTZ2"/>
<name>A0A4C1WTZ2_EUMVA</name>
<organism evidence="2 3">
    <name type="scientific">Eumeta variegata</name>
    <name type="common">Bagworm moth</name>
    <name type="synonym">Eumeta japonica</name>
    <dbReference type="NCBI Taxonomy" id="151549"/>
    <lineage>
        <taxon>Eukaryota</taxon>
        <taxon>Metazoa</taxon>
        <taxon>Ecdysozoa</taxon>
        <taxon>Arthropoda</taxon>
        <taxon>Hexapoda</taxon>
        <taxon>Insecta</taxon>
        <taxon>Pterygota</taxon>
        <taxon>Neoptera</taxon>
        <taxon>Endopterygota</taxon>
        <taxon>Lepidoptera</taxon>
        <taxon>Glossata</taxon>
        <taxon>Ditrysia</taxon>
        <taxon>Tineoidea</taxon>
        <taxon>Psychidae</taxon>
        <taxon>Oiketicinae</taxon>
        <taxon>Eumeta</taxon>
    </lineage>
</organism>
<feature type="compositionally biased region" description="Basic residues" evidence="1">
    <location>
        <begin position="136"/>
        <end position="146"/>
    </location>
</feature>
<comment type="caution">
    <text evidence="2">The sequence shown here is derived from an EMBL/GenBank/DDBJ whole genome shotgun (WGS) entry which is preliminary data.</text>
</comment>
<feature type="region of interest" description="Disordered" evidence="1">
    <location>
        <begin position="1"/>
        <end position="32"/>
    </location>
</feature>
<evidence type="ECO:0000256" key="1">
    <source>
        <dbReference type="SAM" id="MobiDB-lite"/>
    </source>
</evidence>
<dbReference type="EMBL" id="BGZK01000630">
    <property type="protein sequence ID" value="GBP53617.1"/>
    <property type="molecule type" value="Genomic_DNA"/>
</dbReference>
<sequence length="165" mass="17687">MRAQHAGREDAIGLGFDNSGTSSGRAPGTGSAAVRDGHRLLARNQRVAVIDALGTGSVAREGATGFWFDACGQQQRARWRQAAQPGVSLQVPGSAKLRDSNRHAVIGGRGQRRRHAPQGLATMGGSIGRFGDRRHSLGKRHGPRVHWPREQRTCAGDKLREEGKA</sequence>
<keyword evidence="3" id="KW-1185">Reference proteome</keyword>
<protein>
    <submittedName>
        <fullName evidence="2">Uncharacterized protein</fullName>
    </submittedName>
</protein>
<gene>
    <name evidence="2" type="ORF">EVAR_38589_1</name>
</gene>
<evidence type="ECO:0000313" key="3">
    <source>
        <dbReference type="Proteomes" id="UP000299102"/>
    </source>
</evidence>
<dbReference type="Proteomes" id="UP000299102">
    <property type="component" value="Unassembled WGS sequence"/>
</dbReference>
<feature type="compositionally biased region" description="Basic and acidic residues" evidence="1">
    <location>
        <begin position="1"/>
        <end position="11"/>
    </location>
</feature>
<evidence type="ECO:0000313" key="2">
    <source>
        <dbReference type="EMBL" id="GBP53617.1"/>
    </source>
</evidence>
<feature type="compositionally biased region" description="Basic and acidic residues" evidence="1">
    <location>
        <begin position="147"/>
        <end position="165"/>
    </location>
</feature>
<proteinExistence type="predicted"/>
<accession>A0A4C1WTZ2</accession>
<reference evidence="2 3" key="1">
    <citation type="journal article" date="2019" name="Commun. Biol.">
        <title>The bagworm genome reveals a unique fibroin gene that provides high tensile strength.</title>
        <authorList>
            <person name="Kono N."/>
            <person name="Nakamura H."/>
            <person name="Ohtoshi R."/>
            <person name="Tomita M."/>
            <person name="Numata K."/>
            <person name="Arakawa K."/>
        </authorList>
    </citation>
    <scope>NUCLEOTIDE SEQUENCE [LARGE SCALE GENOMIC DNA]</scope>
</reference>
<feature type="region of interest" description="Disordered" evidence="1">
    <location>
        <begin position="132"/>
        <end position="165"/>
    </location>
</feature>